<comment type="caution">
    <text evidence="6">The sequence shown here is derived from an EMBL/GenBank/DDBJ whole genome shotgun (WGS) entry which is preliminary data.</text>
</comment>
<dbReference type="Pfam" id="PF01507">
    <property type="entry name" value="PAPS_reduct"/>
    <property type="match status" value="1"/>
</dbReference>
<dbReference type="InterPro" id="IPR004511">
    <property type="entry name" value="PAPS/APS_Rdtase"/>
</dbReference>
<keyword evidence="4" id="KW-0963">Cytoplasm</keyword>
<dbReference type="GO" id="GO:0051539">
    <property type="term" value="F:4 iron, 4 sulfur cluster binding"/>
    <property type="evidence" value="ECO:0007669"/>
    <property type="project" value="UniProtKB-UniRule"/>
</dbReference>
<dbReference type="Gene3D" id="3.40.50.620">
    <property type="entry name" value="HUPs"/>
    <property type="match status" value="1"/>
</dbReference>
<dbReference type="NCBIfam" id="TIGR00434">
    <property type="entry name" value="cysH"/>
    <property type="match status" value="1"/>
</dbReference>
<sequence>MSTAVLHKNEEPVLDDLNALYEGMSAQDILRHAIEEQFVDRITIVSSFGAESVILLHMISEIDPRLPVIMLNTGKLFGETLRYRDRLQERLGLMDVRAIGPDPRELEAEDAKGGLWQRDTDACCDLRKVRPQARAIEGFDALITGRKRFQTGTRAQMQIIEKDTDGRYKINPLANWDLDALKAYIETHNLPRHPLVKDGYLSIGCMPCTDRVEEGGDYRSGRWADSDKDECGIHLNVDGDGI</sequence>
<comment type="similarity">
    <text evidence="1 4">Belongs to the PAPS reductase family. CysH subfamily.</text>
</comment>
<comment type="catalytic activity">
    <reaction evidence="4">
        <text>[thioredoxin]-disulfide + sulfite + AMP + 2 H(+) = adenosine 5'-phosphosulfate + [thioredoxin]-dithiol</text>
        <dbReference type="Rhea" id="RHEA:21976"/>
        <dbReference type="Rhea" id="RHEA-COMP:10698"/>
        <dbReference type="Rhea" id="RHEA-COMP:10700"/>
        <dbReference type="ChEBI" id="CHEBI:15378"/>
        <dbReference type="ChEBI" id="CHEBI:17359"/>
        <dbReference type="ChEBI" id="CHEBI:29950"/>
        <dbReference type="ChEBI" id="CHEBI:50058"/>
        <dbReference type="ChEBI" id="CHEBI:58243"/>
        <dbReference type="ChEBI" id="CHEBI:456215"/>
        <dbReference type="EC" id="1.8.4.10"/>
    </reaction>
</comment>
<dbReference type="InterPro" id="IPR002500">
    <property type="entry name" value="PAPS_reduct_dom"/>
</dbReference>
<dbReference type="EMBL" id="JADHOK010000008">
    <property type="protein sequence ID" value="MBL6761308.1"/>
    <property type="molecule type" value="Genomic_DNA"/>
</dbReference>
<evidence type="ECO:0000313" key="6">
    <source>
        <dbReference type="EMBL" id="MBL6761308.1"/>
    </source>
</evidence>
<dbReference type="EC" id="1.8.4.10" evidence="4"/>
<comment type="cofactor">
    <cofactor evidence="4">
        <name>[4Fe-4S] cluster</name>
        <dbReference type="ChEBI" id="CHEBI:49883"/>
    </cofactor>
    <text evidence="4">Binds 1 [4Fe-4S] cluster per subunit.</text>
</comment>
<keyword evidence="4" id="KW-0408">Iron</keyword>
<accession>A0A937L693</accession>
<dbReference type="GO" id="GO:0070814">
    <property type="term" value="P:hydrogen sulfide biosynthetic process"/>
    <property type="evidence" value="ECO:0007669"/>
    <property type="project" value="UniProtKB-UniRule"/>
</dbReference>
<dbReference type="GO" id="GO:0019379">
    <property type="term" value="P:sulfate assimilation, phosphoadenylyl sulfate reduction by phosphoadenylyl-sulfate reductase (thioredoxin)"/>
    <property type="evidence" value="ECO:0007669"/>
    <property type="project" value="UniProtKB-UniRule"/>
</dbReference>
<evidence type="ECO:0000259" key="5">
    <source>
        <dbReference type="Pfam" id="PF01507"/>
    </source>
</evidence>
<comment type="pathway">
    <text evidence="3 4">Sulfur metabolism; hydrogen sulfide biosynthesis; sulfite from sulfate.</text>
</comment>
<keyword evidence="4" id="KW-0411">Iron-sulfur</keyword>
<name>A0A937L693_9PROT</name>
<feature type="binding site" evidence="4">
    <location>
        <position position="205"/>
    </location>
    <ligand>
        <name>[4Fe-4S] cluster</name>
        <dbReference type="ChEBI" id="CHEBI:49883"/>
    </ligand>
</feature>
<evidence type="ECO:0000313" key="7">
    <source>
        <dbReference type="Proteomes" id="UP000785783"/>
    </source>
</evidence>
<keyword evidence="4" id="KW-0479">Metal-binding</keyword>
<organism evidence="6 7">
    <name type="scientific">PS1 clade bacterium</name>
    <dbReference type="NCBI Taxonomy" id="2175152"/>
    <lineage>
        <taxon>Bacteria</taxon>
        <taxon>Pseudomonadati</taxon>
        <taxon>Pseudomonadota</taxon>
        <taxon>Alphaproteobacteria</taxon>
        <taxon>PS1 clade</taxon>
    </lineage>
</organism>
<feature type="active site" description="Nucleophile; cysteine thiosulfonate intermediate" evidence="4">
    <location>
        <position position="231"/>
    </location>
</feature>
<dbReference type="SUPFAM" id="SSF52402">
    <property type="entry name" value="Adenine nucleotide alpha hydrolases-like"/>
    <property type="match status" value="1"/>
</dbReference>
<dbReference type="GO" id="GO:0046872">
    <property type="term" value="F:metal ion binding"/>
    <property type="evidence" value="ECO:0007669"/>
    <property type="project" value="UniProtKB-KW"/>
</dbReference>
<feature type="domain" description="Phosphoadenosine phosphosulphate reductase" evidence="5">
    <location>
        <begin position="42"/>
        <end position="210"/>
    </location>
</feature>
<keyword evidence="2 4" id="KW-0560">Oxidoreductase</keyword>
<dbReference type="NCBIfam" id="NF002537">
    <property type="entry name" value="PRK02090.1"/>
    <property type="match status" value="1"/>
</dbReference>
<proteinExistence type="inferred from homology"/>
<evidence type="ECO:0000256" key="1">
    <source>
        <dbReference type="ARBA" id="ARBA00009732"/>
    </source>
</evidence>
<dbReference type="HAMAP" id="MF_00063">
    <property type="entry name" value="CysH"/>
    <property type="match status" value="1"/>
</dbReference>
<reference evidence="6" key="1">
    <citation type="submission" date="2020-10" db="EMBL/GenBank/DDBJ databases">
        <title>Microbiome of the Black Sea water column analyzed by genome centric metagenomics.</title>
        <authorList>
            <person name="Cabello-Yeves P.J."/>
            <person name="Callieri C."/>
            <person name="Picazo A."/>
            <person name="Mehrshad M."/>
            <person name="Haro-Moreno J.M."/>
            <person name="Roda-Garcia J."/>
            <person name="Dzembekova N."/>
            <person name="Slabakova V."/>
            <person name="Slabakova N."/>
            <person name="Moncheva S."/>
            <person name="Rodriguez-Valera F."/>
        </authorList>
    </citation>
    <scope>NUCLEOTIDE SEQUENCE</scope>
    <source>
        <strain evidence="6">BS307-5m-G5</strain>
    </source>
</reference>
<evidence type="ECO:0000256" key="2">
    <source>
        <dbReference type="ARBA" id="ARBA00023002"/>
    </source>
</evidence>
<dbReference type="GO" id="GO:0005737">
    <property type="term" value="C:cytoplasm"/>
    <property type="evidence" value="ECO:0007669"/>
    <property type="project" value="UniProtKB-SubCell"/>
</dbReference>
<feature type="binding site" evidence="4">
    <location>
        <position position="123"/>
    </location>
    <ligand>
        <name>[4Fe-4S] cluster</name>
        <dbReference type="ChEBI" id="CHEBI:49883"/>
    </ligand>
</feature>
<feature type="binding site" evidence="4">
    <location>
        <position position="208"/>
    </location>
    <ligand>
        <name>[4Fe-4S] cluster</name>
        <dbReference type="ChEBI" id="CHEBI:49883"/>
    </ligand>
</feature>
<gene>
    <name evidence="4" type="primary">cysH</name>
    <name evidence="6" type="ORF">ISQ19_01265</name>
</gene>
<dbReference type="PIRSF" id="PIRSF000857">
    <property type="entry name" value="PAPS_reductase"/>
    <property type="match status" value="1"/>
</dbReference>
<protein>
    <recommendedName>
        <fullName evidence="4">Adenosine 5'-phosphosulfate reductase</fullName>
        <shortName evidence="4">APS reductase</shortName>
        <ecNumber evidence="4">1.8.4.10</ecNumber>
    </recommendedName>
    <alternativeName>
        <fullName evidence="4">5'-adenylylsulfate reductase</fullName>
    </alternativeName>
    <alternativeName>
        <fullName evidence="4">Thioredoxin-dependent 5'-adenylylsulfate reductase</fullName>
    </alternativeName>
</protein>
<comment type="function">
    <text evidence="4">Catalyzes the formation of sulfite from adenosine 5'-phosphosulfate (APS) using thioredoxin as an electron donor.</text>
</comment>
<dbReference type="PANTHER" id="PTHR46509">
    <property type="entry name" value="PHOSPHOADENOSINE PHOSPHOSULFATE REDUCTASE"/>
    <property type="match status" value="1"/>
</dbReference>
<evidence type="ECO:0000256" key="4">
    <source>
        <dbReference type="HAMAP-Rule" id="MF_00063"/>
    </source>
</evidence>
<evidence type="ECO:0000256" key="3">
    <source>
        <dbReference type="ARBA" id="ARBA00024327"/>
    </source>
</evidence>
<dbReference type="GO" id="GO:0043866">
    <property type="term" value="F:adenylyl-sulfate reductase (thioredoxin) activity"/>
    <property type="evidence" value="ECO:0007669"/>
    <property type="project" value="UniProtKB-EC"/>
</dbReference>
<dbReference type="PANTHER" id="PTHR46509:SF1">
    <property type="entry name" value="PHOSPHOADENOSINE PHOSPHOSULFATE REDUCTASE"/>
    <property type="match status" value="1"/>
</dbReference>
<dbReference type="Proteomes" id="UP000785783">
    <property type="component" value="Unassembled WGS sequence"/>
</dbReference>
<dbReference type="InterPro" id="IPR014729">
    <property type="entry name" value="Rossmann-like_a/b/a_fold"/>
</dbReference>
<feature type="binding site" evidence="4">
    <location>
        <position position="124"/>
    </location>
    <ligand>
        <name>[4Fe-4S] cluster</name>
        <dbReference type="ChEBI" id="CHEBI:49883"/>
    </ligand>
</feature>
<comment type="subcellular location">
    <subcellularLocation>
        <location evidence="4">Cytoplasm</location>
    </subcellularLocation>
</comment>
<dbReference type="AlphaFoldDB" id="A0A937L693"/>
<dbReference type="GO" id="GO:0004604">
    <property type="term" value="F:phosphoadenylyl-sulfate reductase (thioredoxin) activity"/>
    <property type="evidence" value="ECO:0007669"/>
    <property type="project" value="UniProtKB-UniRule"/>
</dbReference>
<dbReference type="CDD" id="cd23945">
    <property type="entry name" value="PAPS_reductase"/>
    <property type="match status" value="1"/>
</dbReference>